<name>R7TTG1_CAPTE</name>
<dbReference type="Proteomes" id="UP000014760">
    <property type="component" value="Unassembled WGS sequence"/>
</dbReference>
<keyword evidence="5" id="KW-1185">Reference proteome</keyword>
<accession>R7TTG1</accession>
<feature type="signal peptide" evidence="1">
    <location>
        <begin position="1"/>
        <end position="24"/>
    </location>
</feature>
<dbReference type="EnsemblMetazoa" id="CapteT225199">
    <property type="protein sequence ID" value="CapteP225199"/>
    <property type="gene ID" value="CapteG225199"/>
</dbReference>
<proteinExistence type="predicted"/>
<dbReference type="EMBL" id="AMQN01012148">
    <property type="status" value="NOT_ANNOTATED_CDS"/>
    <property type="molecule type" value="Genomic_DNA"/>
</dbReference>
<evidence type="ECO:0000256" key="1">
    <source>
        <dbReference type="SAM" id="SignalP"/>
    </source>
</evidence>
<dbReference type="EMBL" id="KB309327">
    <property type="protein sequence ID" value="ELT94761.1"/>
    <property type="molecule type" value="Genomic_DNA"/>
</dbReference>
<evidence type="ECO:0000313" key="3">
    <source>
        <dbReference type="EMBL" id="ELT94761.1"/>
    </source>
</evidence>
<dbReference type="InterPro" id="IPR003609">
    <property type="entry name" value="Pan_app"/>
</dbReference>
<gene>
    <name evidence="3" type="ORF">CAPTEDRAFT_225199</name>
</gene>
<reference evidence="5" key="1">
    <citation type="submission" date="2012-12" db="EMBL/GenBank/DDBJ databases">
        <authorList>
            <person name="Hellsten U."/>
            <person name="Grimwood J."/>
            <person name="Chapman J.A."/>
            <person name="Shapiro H."/>
            <person name="Aerts A."/>
            <person name="Otillar R.P."/>
            <person name="Terry A.Y."/>
            <person name="Boore J.L."/>
            <person name="Simakov O."/>
            <person name="Marletaz F."/>
            <person name="Cho S.-J."/>
            <person name="Edsinger-Gonzales E."/>
            <person name="Havlak P."/>
            <person name="Kuo D.-H."/>
            <person name="Larsson T."/>
            <person name="Lv J."/>
            <person name="Arendt D."/>
            <person name="Savage R."/>
            <person name="Osoegawa K."/>
            <person name="de Jong P."/>
            <person name="Lindberg D.R."/>
            <person name="Seaver E.C."/>
            <person name="Weisblat D.A."/>
            <person name="Putnam N.H."/>
            <person name="Grigoriev I.V."/>
            <person name="Rokhsar D.S."/>
        </authorList>
    </citation>
    <scope>NUCLEOTIDE SEQUENCE</scope>
    <source>
        <strain evidence="5">I ESC-2004</strain>
    </source>
</reference>
<keyword evidence="1" id="KW-0732">Signal</keyword>
<evidence type="ECO:0000313" key="5">
    <source>
        <dbReference type="Proteomes" id="UP000014760"/>
    </source>
</evidence>
<evidence type="ECO:0000259" key="2">
    <source>
        <dbReference type="PROSITE" id="PS50948"/>
    </source>
</evidence>
<dbReference type="HOGENOM" id="CLU_1435699_0_0_1"/>
<dbReference type="PROSITE" id="PS50948">
    <property type="entry name" value="PAN"/>
    <property type="match status" value="1"/>
</dbReference>
<feature type="chain" id="PRO_5008787338" description="Apple domain-containing protein" evidence="1">
    <location>
        <begin position="25"/>
        <end position="192"/>
    </location>
</feature>
<organism evidence="3">
    <name type="scientific">Capitella teleta</name>
    <name type="common">Polychaete worm</name>
    <dbReference type="NCBI Taxonomy" id="283909"/>
    <lineage>
        <taxon>Eukaryota</taxon>
        <taxon>Metazoa</taxon>
        <taxon>Spiralia</taxon>
        <taxon>Lophotrochozoa</taxon>
        <taxon>Annelida</taxon>
        <taxon>Polychaeta</taxon>
        <taxon>Sedentaria</taxon>
        <taxon>Scolecida</taxon>
        <taxon>Capitellidae</taxon>
        <taxon>Capitella</taxon>
    </lineage>
</organism>
<reference evidence="4" key="3">
    <citation type="submission" date="2015-06" db="UniProtKB">
        <authorList>
            <consortium name="EnsemblMetazoa"/>
        </authorList>
    </citation>
    <scope>IDENTIFICATION</scope>
</reference>
<reference evidence="3 5" key="2">
    <citation type="journal article" date="2013" name="Nature">
        <title>Insights into bilaterian evolution from three spiralian genomes.</title>
        <authorList>
            <person name="Simakov O."/>
            <person name="Marletaz F."/>
            <person name="Cho S.J."/>
            <person name="Edsinger-Gonzales E."/>
            <person name="Havlak P."/>
            <person name="Hellsten U."/>
            <person name="Kuo D.H."/>
            <person name="Larsson T."/>
            <person name="Lv J."/>
            <person name="Arendt D."/>
            <person name="Savage R."/>
            <person name="Osoegawa K."/>
            <person name="de Jong P."/>
            <person name="Grimwood J."/>
            <person name="Chapman J.A."/>
            <person name="Shapiro H."/>
            <person name="Aerts A."/>
            <person name="Otillar R.P."/>
            <person name="Terry A.Y."/>
            <person name="Boore J.L."/>
            <person name="Grigoriev I.V."/>
            <person name="Lindberg D.R."/>
            <person name="Seaver E.C."/>
            <person name="Weisblat D.A."/>
            <person name="Putnam N.H."/>
            <person name="Rokhsar D.S."/>
        </authorList>
    </citation>
    <scope>NUCLEOTIDE SEQUENCE</scope>
    <source>
        <strain evidence="3 5">I ESC-2004</strain>
    </source>
</reference>
<protein>
    <recommendedName>
        <fullName evidence="2">Apple domain-containing protein</fullName>
    </recommendedName>
</protein>
<evidence type="ECO:0000313" key="4">
    <source>
        <dbReference type="EnsemblMetazoa" id="CapteP225199"/>
    </source>
</evidence>
<dbReference type="AlphaFoldDB" id="R7TTG1"/>
<sequence>MSSVVLGLAFVLLTTILHQHSSCASGVTSDFFSIDRDLSIDNRALLRETDAPSLVECAAECGSHACCLTALFKPETETTGSCSLHSTRKLNVETYFESSSVLMYKESSDALASYQWECTEGYIKGNNILPGISPVSLSECKEFCLRTEKCFSLDYDIDLSNCFASEVTKDIVPGDFEAGYARSNYCELKCFP</sequence>
<feature type="domain" description="Apple" evidence="2">
    <location>
        <begin position="23"/>
        <end position="108"/>
    </location>
</feature>